<evidence type="ECO:0000256" key="2">
    <source>
        <dbReference type="ARBA" id="ARBA00022980"/>
    </source>
</evidence>
<evidence type="ECO:0000256" key="3">
    <source>
        <dbReference type="ARBA" id="ARBA00023274"/>
    </source>
</evidence>
<keyword evidence="2" id="KW-0689">Ribosomal protein</keyword>
<protein>
    <recommendedName>
        <fullName evidence="4">Large ribosomal subunit protein uL15/eL18 domain-containing protein</fullName>
    </recommendedName>
</protein>
<dbReference type="GO" id="GO:0003735">
    <property type="term" value="F:structural constituent of ribosome"/>
    <property type="evidence" value="ECO:0007669"/>
    <property type="project" value="InterPro"/>
</dbReference>
<dbReference type="GO" id="GO:0005762">
    <property type="term" value="C:mitochondrial large ribosomal subunit"/>
    <property type="evidence" value="ECO:0007669"/>
    <property type="project" value="TreeGrafter"/>
</dbReference>
<dbReference type="Proteomes" id="UP000041254">
    <property type="component" value="Unassembled WGS sequence"/>
</dbReference>
<dbReference type="EMBL" id="CDMY01000876">
    <property type="protein sequence ID" value="CEM36032.1"/>
    <property type="molecule type" value="Genomic_DNA"/>
</dbReference>
<dbReference type="InterPro" id="IPR036227">
    <property type="entry name" value="Ribosomal_uL15/eL18_sf"/>
</dbReference>
<dbReference type="InterPro" id="IPR005749">
    <property type="entry name" value="Ribosomal_uL15_bac-type"/>
</dbReference>
<dbReference type="STRING" id="1169540.A0A0G4GY70"/>
<dbReference type="AlphaFoldDB" id="A0A0G4GY70"/>
<dbReference type="OrthoDB" id="361383at2759"/>
<dbReference type="FunCoup" id="A0A0G4GY70">
    <property type="interactions" value="124"/>
</dbReference>
<dbReference type="InParanoid" id="A0A0G4GY70"/>
<organism evidence="5 6">
    <name type="scientific">Vitrella brassicaformis (strain CCMP3155)</name>
    <dbReference type="NCBI Taxonomy" id="1169540"/>
    <lineage>
        <taxon>Eukaryota</taxon>
        <taxon>Sar</taxon>
        <taxon>Alveolata</taxon>
        <taxon>Colpodellida</taxon>
        <taxon>Vitrellaceae</taxon>
        <taxon>Vitrella</taxon>
    </lineage>
</organism>
<gene>
    <name evidence="5" type="ORF">Vbra_1092</name>
</gene>
<dbReference type="VEuPathDB" id="CryptoDB:Vbra_1092"/>
<dbReference type="GO" id="GO:0006412">
    <property type="term" value="P:translation"/>
    <property type="evidence" value="ECO:0007669"/>
    <property type="project" value="InterPro"/>
</dbReference>
<dbReference type="PANTHER" id="PTHR12934:SF11">
    <property type="entry name" value="LARGE RIBOSOMAL SUBUNIT PROTEIN UL15M"/>
    <property type="match status" value="1"/>
</dbReference>
<dbReference type="PANTHER" id="PTHR12934">
    <property type="entry name" value="50S RIBOSOMAL PROTEIN L15"/>
    <property type="match status" value="1"/>
</dbReference>
<comment type="similarity">
    <text evidence="1">Belongs to the universal ribosomal protein uL15 family.</text>
</comment>
<evidence type="ECO:0000313" key="6">
    <source>
        <dbReference type="Proteomes" id="UP000041254"/>
    </source>
</evidence>
<evidence type="ECO:0000259" key="4">
    <source>
        <dbReference type="Pfam" id="PF00828"/>
    </source>
</evidence>
<evidence type="ECO:0000256" key="1">
    <source>
        <dbReference type="ARBA" id="ARBA00007320"/>
    </source>
</evidence>
<dbReference type="PhylomeDB" id="A0A0G4GY70"/>
<dbReference type="InterPro" id="IPR021131">
    <property type="entry name" value="Ribosomal_uL15/eL18"/>
</dbReference>
<sequence length="424" mass="48399">MRISPGSDNGRGSLNETAMKALHSRVITAPLLPSFCPSPAAATSAPPRVAARCVSSLASTIGAPPFGSRSAFFAASPKRLQHVEWWRSYHTDQQFNDGETGQFRPHPFNRRFAFSNRPFFPIEPRNIRRKGLKRGHKKIGRGKNWRGIVYKHDSAPHYRQGARTFEGGNTPLFKRLPKWPEAWMQRRRKGLDPLSLAKLREWIERGLLDTRFPITQRHLHESRCCRVKRGVRLFNYNDYPFPYKIDIEVAGADQSSIDMINKVGGSINITYRTRVTLRAHLRPYKFEVLPKTPRPNLKWVHYLEVMRARGCKVRYIKPMWLLQEEQRVRTELAEFDAEVAAADGMAIPPAQQLMLAAGGDAAATGGERKPELWRKGFGGIPLYDDPNVKYRGARRGGPEGLGFLNRGKAEFRYKRSLFGEPRLR</sequence>
<keyword evidence="3" id="KW-0687">Ribonucleoprotein</keyword>
<dbReference type="SUPFAM" id="SSF52080">
    <property type="entry name" value="Ribosomal proteins L15p and L18e"/>
    <property type="match status" value="1"/>
</dbReference>
<proteinExistence type="inferred from homology"/>
<feature type="domain" description="Large ribosomal subunit protein uL15/eL18" evidence="4">
    <location>
        <begin position="193"/>
        <end position="267"/>
    </location>
</feature>
<keyword evidence="6" id="KW-1185">Reference proteome</keyword>
<evidence type="ECO:0000313" key="5">
    <source>
        <dbReference type="EMBL" id="CEM36032.1"/>
    </source>
</evidence>
<reference evidence="5 6" key="1">
    <citation type="submission" date="2014-11" db="EMBL/GenBank/DDBJ databases">
        <authorList>
            <person name="Zhu J."/>
            <person name="Qi W."/>
            <person name="Song R."/>
        </authorList>
    </citation>
    <scope>NUCLEOTIDE SEQUENCE [LARGE SCALE GENOMIC DNA]</scope>
</reference>
<dbReference type="Pfam" id="PF00828">
    <property type="entry name" value="Ribosomal_L27A"/>
    <property type="match status" value="1"/>
</dbReference>
<name>A0A0G4GY70_VITBC</name>
<accession>A0A0G4GY70</accession>